<dbReference type="AlphaFoldDB" id="A0A5Q2FA30"/>
<dbReference type="InterPro" id="IPR015946">
    <property type="entry name" value="KH_dom-like_a/b"/>
</dbReference>
<sequence>MADFYTTTATHTGPEQFSVTNGTTTVTSDASFRPTELLLASLSSCILWTVVDFAERNAIELSGEASVTAAGTMTNRPRRMGEIRVELRLPRA</sequence>
<dbReference type="Proteomes" id="UP000386847">
    <property type="component" value="Chromosome"/>
</dbReference>
<dbReference type="Pfam" id="PF02566">
    <property type="entry name" value="OsmC"/>
    <property type="match status" value="1"/>
</dbReference>
<evidence type="ECO:0008006" key="3">
    <source>
        <dbReference type="Google" id="ProtNLM"/>
    </source>
</evidence>
<gene>
    <name evidence="1" type="ORF">Rai3103_01585</name>
</gene>
<evidence type="ECO:0000313" key="2">
    <source>
        <dbReference type="Proteomes" id="UP000386847"/>
    </source>
</evidence>
<name>A0A5Q2FA30_9ACTN</name>
<evidence type="ECO:0000313" key="1">
    <source>
        <dbReference type="EMBL" id="QGF22587.1"/>
    </source>
</evidence>
<proteinExistence type="predicted"/>
<reference evidence="1 2" key="1">
    <citation type="submission" date="2019-10" db="EMBL/GenBank/DDBJ databases">
        <title>Genomic analysis of Raineyella sp. CBA3103.</title>
        <authorList>
            <person name="Roh S.W."/>
        </authorList>
    </citation>
    <scope>NUCLEOTIDE SEQUENCE [LARGE SCALE GENOMIC DNA]</scope>
    <source>
        <strain evidence="1 2">CBA3103</strain>
    </source>
</reference>
<accession>A0A5Q2FA30</accession>
<dbReference type="SUPFAM" id="SSF82784">
    <property type="entry name" value="OsmC-like"/>
    <property type="match status" value="1"/>
</dbReference>
<organism evidence="1 2">
    <name type="scientific">Raineyella fluvialis</name>
    <dbReference type="NCBI Taxonomy" id="2662261"/>
    <lineage>
        <taxon>Bacteria</taxon>
        <taxon>Bacillati</taxon>
        <taxon>Actinomycetota</taxon>
        <taxon>Actinomycetes</taxon>
        <taxon>Propionibacteriales</taxon>
        <taxon>Propionibacteriaceae</taxon>
        <taxon>Raineyella</taxon>
    </lineage>
</organism>
<dbReference type="RefSeq" id="WP_153571117.1">
    <property type="nucleotide sequence ID" value="NZ_CP045725.1"/>
</dbReference>
<dbReference type="KEGG" id="rain:Rai3103_01585"/>
<dbReference type="InterPro" id="IPR003718">
    <property type="entry name" value="OsmC/Ohr_fam"/>
</dbReference>
<dbReference type="Gene3D" id="3.30.300.20">
    <property type="match status" value="1"/>
</dbReference>
<protein>
    <recommendedName>
        <fullName evidence="3">OsmC-like protein</fullName>
    </recommendedName>
</protein>
<dbReference type="EMBL" id="CP045725">
    <property type="protein sequence ID" value="QGF22587.1"/>
    <property type="molecule type" value="Genomic_DNA"/>
</dbReference>
<keyword evidence="2" id="KW-1185">Reference proteome</keyword>
<dbReference type="InterPro" id="IPR036102">
    <property type="entry name" value="OsmC/Ohrsf"/>
</dbReference>